<dbReference type="Gene3D" id="1.20.5.170">
    <property type="match status" value="1"/>
</dbReference>
<dbReference type="OrthoDB" id="9778292at2"/>
<dbReference type="PANTHER" id="PTHR23408:SF3">
    <property type="entry name" value="METHYLMALONIC ACIDURIA TYPE A PROTEIN, MITOCHONDRIAL"/>
    <property type="match status" value="1"/>
</dbReference>
<dbReference type="CDD" id="cd03114">
    <property type="entry name" value="MMAA-like"/>
    <property type="match status" value="1"/>
</dbReference>
<dbReference type="GO" id="GO:0003924">
    <property type="term" value="F:GTPase activity"/>
    <property type="evidence" value="ECO:0007669"/>
    <property type="project" value="InterPro"/>
</dbReference>
<keyword evidence="2" id="KW-0378">Hydrolase</keyword>
<organism evidence="2 3">
    <name type="scientific">Palleronia sediminis</name>
    <dbReference type="NCBI Taxonomy" id="2547833"/>
    <lineage>
        <taxon>Bacteria</taxon>
        <taxon>Pseudomonadati</taxon>
        <taxon>Pseudomonadota</taxon>
        <taxon>Alphaproteobacteria</taxon>
        <taxon>Rhodobacterales</taxon>
        <taxon>Roseobacteraceae</taxon>
        <taxon>Palleronia</taxon>
    </lineage>
</organism>
<dbReference type="Gene3D" id="3.40.50.300">
    <property type="entry name" value="P-loop containing nucleotide triphosphate hydrolases"/>
    <property type="match status" value="1"/>
</dbReference>
<dbReference type="PANTHER" id="PTHR23408">
    <property type="entry name" value="METHYLMALONYL-COA MUTASE"/>
    <property type="match status" value="1"/>
</dbReference>
<proteinExistence type="inferred from homology"/>
<dbReference type="InterPro" id="IPR027417">
    <property type="entry name" value="P-loop_NTPase"/>
</dbReference>
<keyword evidence="3" id="KW-1185">Reference proteome</keyword>
<dbReference type="Proteomes" id="UP000295701">
    <property type="component" value="Unassembled WGS sequence"/>
</dbReference>
<dbReference type="GO" id="GO:0005525">
    <property type="term" value="F:GTP binding"/>
    <property type="evidence" value="ECO:0007669"/>
    <property type="project" value="InterPro"/>
</dbReference>
<dbReference type="SUPFAM" id="SSF52540">
    <property type="entry name" value="P-loop containing nucleoside triphosphate hydrolases"/>
    <property type="match status" value="1"/>
</dbReference>
<evidence type="ECO:0000313" key="3">
    <source>
        <dbReference type="Proteomes" id="UP000295701"/>
    </source>
</evidence>
<dbReference type="GO" id="GO:0005737">
    <property type="term" value="C:cytoplasm"/>
    <property type="evidence" value="ECO:0007669"/>
    <property type="project" value="TreeGrafter"/>
</dbReference>
<dbReference type="RefSeq" id="WP_133396282.1">
    <property type="nucleotide sequence ID" value="NZ_SNAA01000005.1"/>
</dbReference>
<dbReference type="Pfam" id="PF03308">
    <property type="entry name" value="MeaB"/>
    <property type="match status" value="1"/>
</dbReference>
<evidence type="ECO:0000256" key="1">
    <source>
        <dbReference type="ARBA" id="ARBA00009625"/>
    </source>
</evidence>
<gene>
    <name evidence="2" type="primary">meaB</name>
    <name evidence="2" type="ORF">E2L08_06630</name>
</gene>
<dbReference type="EMBL" id="SNAA01000005">
    <property type="protein sequence ID" value="TDL81338.1"/>
    <property type="molecule type" value="Genomic_DNA"/>
</dbReference>
<dbReference type="EC" id="3.6.5.-" evidence="2"/>
<name>A0A4R6AFX4_9RHOB</name>
<accession>A0A4R6AFX4</accession>
<dbReference type="Gene3D" id="1.10.287.130">
    <property type="match status" value="1"/>
</dbReference>
<dbReference type="InterPro" id="IPR005129">
    <property type="entry name" value="GTPase_ArgK"/>
</dbReference>
<evidence type="ECO:0000313" key="2">
    <source>
        <dbReference type="EMBL" id="TDL81338.1"/>
    </source>
</evidence>
<dbReference type="AlphaFoldDB" id="A0A4R6AFX4"/>
<protein>
    <submittedName>
        <fullName evidence="2">Methylmalonyl Co-A mutase-associated GTPase MeaB</fullName>
        <ecNumber evidence="2">3.6.5.-</ecNumber>
    </submittedName>
</protein>
<dbReference type="NCBIfam" id="NF006958">
    <property type="entry name" value="PRK09435.1"/>
    <property type="match status" value="1"/>
</dbReference>
<reference evidence="2 3" key="1">
    <citation type="submission" date="2019-03" db="EMBL/GenBank/DDBJ databases">
        <title>Primorskyibacter sp. SS33 isolated from sediments.</title>
        <authorList>
            <person name="Xunke S."/>
        </authorList>
    </citation>
    <scope>NUCLEOTIDE SEQUENCE [LARGE SCALE GENOMIC DNA]</scope>
    <source>
        <strain evidence="2 3">SS33</strain>
    </source>
</reference>
<comment type="caution">
    <text evidence="2">The sequence shown here is derived from an EMBL/GenBank/DDBJ whole genome shotgun (WGS) entry which is preliminary data.</text>
</comment>
<comment type="similarity">
    <text evidence="1">Belongs to the SIMIBI class G3E GTPase family. ArgK/MeaB subfamily.</text>
</comment>
<sequence>MTDAELQAGLLGGDRRALARAITLVESARPDHRARAARLLGAVADPSRDTLRLGLSGTPGVGKSTFIERFGLDRVAEGHRVAVLAVDPSSARSGGSILGDKTRMERLARAPAAFIRPSPSQTELGGVARRTREVIALCEAAGFDLIVVETVGVGQSETLVAQMTDIFVLLLAPGGGDELQGVKRGIMEIADLILVNKADGDMRRQAEATRAEYQGALRLLRRRAGDPDGYPAALAVSALDATGMAAAWDAMAALAAHRRASGRFAATRAAQNRHAFEDAVRQGLLRHLTADPGTRDRMAALGRSVAAGQVAPAAAADEILRAILGAAGTGGEGA</sequence>
<dbReference type="NCBIfam" id="TIGR00750">
    <property type="entry name" value="lao"/>
    <property type="match status" value="1"/>
</dbReference>